<keyword evidence="2" id="KW-0238">DNA-binding</keyword>
<organism evidence="2 4">
    <name type="scientific">Azospirillum argentinense</name>
    <dbReference type="NCBI Taxonomy" id="2970906"/>
    <lineage>
        <taxon>Bacteria</taxon>
        <taxon>Pseudomonadati</taxon>
        <taxon>Pseudomonadota</taxon>
        <taxon>Alphaproteobacteria</taxon>
        <taxon>Rhodospirillales</taxon>
        <taxon>Azospirillaceae</taxon>
        <taxon>Azospirillum</taxon>
    </lineage>
</organism>
<dbReference type="GO" id="GO:0003677">
    <property type="term" value="F:DNA binding"/>
    <property type="evidence" value="ECO:0007669"/>
    <property type="project" value="UniProtKB-KW"/>
</dbReference>
<evidence type="ECO:0000313" key="4">
    <source>
        <dbReference type="Proteomes" id="UP000027186"/>
    </source>
</evidence>
<dbReference type="PANTHER" id="PTHR35010:SF2">
    <property type="entry name" value="BLL4672 PROTEIN"/>
    <property type="match status" value="1"/>
</dbReference>
<dbReference type="Pfam" id="PF17765">
    <property type="entry name" value="MLTR_LBD"/>
    <property type="match status" value="1"/>
</dbReference>
<geneLocation type="plasmid" evidence="2 4">
    <name>AbAZ39_p1</name>
</geneLocation>
<dbReference type="SMART" id="SM00530">
    <property type="entry name" value="HTH_XRE"/>
    <property type="match status" value="1"/>
</dbReference>
<accession>A0A2K1G6R9</accession>
<evidence type="ECO:0000313" key="3">
    <source>
        <dbReference type="EMBL" id="PNR00489.1"/>
    </source>
</evidence>
<evidence type="ECO:0000313" key="5">
    <source>
        <dbReference type="Proteomes" id="UP000236268"/>
    </source>
</evidence>
<dbReference type="InterPro" id="IPR010982">
    <property type="entry name" value="Lambda_DNA-bd_dom_sf"/>
</dbReference>
<dbReference type="KEGG" id="abq:ABAZ39_18070"/>
<dbReference type="InterPro" id="IPR041413">
    <property type="entry name" value="MLTR_LBD"/>
</dbReference>
<reference evidence="2 4" key="1">
    <citation type="journal article" date="2014" name="Genome Announc.">
        <title>Complete Genome Sequence of the Model Rhizosphere Strain Azospirillum brasilense Az39, Successfully Applied in Agriculture.</title>
        <authorList>
            <person name="Rivera D."/>
            <person name="Revale S."/>
            <person name="Molina R."/>
            <person name="Gualpa J."/>
            <person name="Puente M."/>
            <person name="Maroniche G."/>
            <person name="Paris G."/>
            <person name="Baker D."/>
            <person name="Clavijo B."/>
            <person name="McLay K."/>
            <person name="Spaepen S."/>
            <person name="Perticari A."/>
            <person name="Vazquez M."/>
            <person name="Wisniewski-Dye F."/>
            <person name="Watkins C."/>
            <person name="Martinez-Abarca F."/>
            <person name="Vanderleyden J."/>
            <person name="Cassan F."/>
        </authorList>
    </citation>
    <scope>NUCLEOTIDE SEQUENCE [LARGE SCALE GENOMIC DNA]</scope>
    <source>
        <strain evidence="2 4">Az39</strain>
        <plasmid evidence="2">AbAZ39_p1</plasmid>
    </source>
</reference>
<geneLocation type="plasmid" evidence="3">
    <name>p1unnanmed</name>
</geneLocation>
<dbReference type="PANTHER" id="PTHR35010">
    <property type="entry name" value="BLL4672 PROTEIN-RELATED"/>
    <property type="match status" value="1"/>
</dbReference>
<proteinExistence type="predicted"/>
<dbReference type="EMBL" id="POWG01000002">
    <property type="protein sequence ID" value="PNR00489.1"/>
    <property type="molecule type" value="Genomic_DNA"/>
</dbReference>
<accession>A0A060DLR6</accession>
<dbReference type="Gene3D" id="3.30.450.180">
    <property type="match status" value="1"/>
</dbReference>
<dbReference type="CDD" id="cd00093">
    <property type="entry name" value="HTH_XRE"/>
    <property type="match status" value="1"/>
</dbReference>
<reference evidence="3 5" key="2">
    <citation type="submission" date="2018-01" db="EMBL/GenBank/DDBJ databases">
        <title>Whole genome sequence of Azospirillum brasilense REC3 isolated from strawberry roots.</title>
        <authorList>
            <person name="Fontana C.A."/>
            <person name="Salazar S.M."/>
            <person name="Bassi D."/>
            <person name="Puglisi E."/>
            <person name="Lovaisa N.C."/>
            <person name="Toffoli L.M."/>
            <person name="Pedraza R."/>
            <person name="Cocconcelli P.S."/>
        </authorList>
    </citation>
    <scope>NUCLEOTIDE SEQUENCE [LARGE SCALE GENOMIC DNA]</scope>
    <source>
        <strain evidence="3 5">REC3</strain>
        <plasmid evidence="3">p1unnanmed</plasmid>
    </source>
</reference>
<sequence length="265" mass="29185">MSSDDDARHRLGAFLRAHRERLTPAEAGIPQTGSARRRTPGLRREEAAQLCGLSPTWYTWLEQGREVSVSPQALARIAGALRLTAAERAYLFELSRKRDPDADAKDGPDPRPATLLAALEVVAAPAYLLDRVWTAVGWNAAAAHLFSGWLGGAERNLLRYVFLDPTARGFIADWEDRARRLLAEFRADTARRAGDAEVTALVDGLRAASPRFARLWEDQGVLEREGGTRGFTHLQDGTLVYEQVTLCPAGRSDYKLVMLLGPQAP</sequence>
<keyword evidence="2" id="KW-0614">Plasmid</keyword>
<dbReference type="Pfam" id="PF13560">
    <property type="entry name" value="HTH_31"/>
    <property type="match status" value="1"/>
</dbReference>
<dbReference type="Gene3D" id="1.10.260.40">
    <property type="entry name" value="lambda repressor-like DNA-binding domains"/>
    <property type="match status" value="1"/>
</dbReference>
<dbReference type="EMBL" id="CP007794">
    <property type="protein sequence ID" value="AIB13847.1"/>
    <property type="molecule type" value="Genomic_DNA"/>
</dbReference>
<dbReference type="Proteomes" id="UP000236268">
    <property type="component" value="Unassembled WGS sequence"/>
</dbReference>
<feature type="domain" description="HTH cro/C1-type" evidence="1">
    <location>
        <begin position="14"/>
        <end position="88"/>
    </location>
</feature>
<dbReference type="OrthoDB" id="5346389at2"/>
<dbReference type="SUPFAM" id="SSF47413">
    <property type="entry name" value="lambda repressor-like DNA-binding domains"/>
    <property type="match status" value="1"/>
</dbReference>
<dbReference type="RefSeq" id="WP_040134200.1">
    <property type="nucleotide sequence ID" value="NZ_CP007794.1"/>
</dbReference>
<evidence type="ECO:0000313" key="2">
    <source>
        <dbReference type="EMBL" id="AIB13847.1"/>
    </source>
</evidence>
<protein>
    <submittedName>
        <fullName evidence="2">DNA-binding protein</fullName>
    </submittedName>
    <submittedName>
        <fullName evidence="3">XRE family transcriptional regulator</fullName>
    </submittedName>
</protein>
<dbReference type="Proteomes" id="UP000027186">
    <property type="component" value="Plasmid AbAZ39_p1"/>
</dbReference>
<gene>
    <name evidence="2" type="ORF">ABAZ39_18070</name>
    <name evidence="3" type="ORF">C1S70_03580</name>
</gene>
<dbReference type="InterPro" id="IPR001387">
    <property type="entry name" value="Cro/C1-type_HTH"/>
</dbReference>
<evidence type="ECO:0000259" key="1">
    <source>
        <dbReference type="SMART" id="SM00530"/>
    </source>
</evidence>
<name>A0A060DLR6_9PROT</name>
<dbReference type="AlphaFoldDB" id="A0A060DLR6"/>